<organism evidence="2 3">
    <name type="scientific">Candidatus Woesebacteria bacterium GW2011_GWA1_40_43</name>
    <dbReference type="NCBI Taxonomy" id="1618553"/>
    <lineage>
        <taxon>Bacteria</taxon>
        <taxon>Candidatus Woeseibacteriota</taxon>
    </lineage>
</organism>
<dbReference type="AlphaFoldDB" id="A0A0G0SG15"/>
<dbReference type="SUPFAM" id="SSF53448">
    <property type="entry name" value="Nucleotide-diphospho-sugar transferases"/>
    <property type="match status" value="1"/>
</dbReference>
<dbReference type="InterPro" id="IPR029044">
    <property type="entry name" value="Nucleotide-diphossugar_trans"/>
</dbReference>
<dbReference type="EMBL" id="LBZA01000020">
    <property type="protein sequence ID" value="KKR63724.1"/>
    <property type="molecule type" value="Genomic_DNA"/>
</dbReference>
<gene>
    <name evidence="2" type="ORF">UU02_C0020G0004</name>
</gene>
<dbReference type="Gene3D" id="3.90.550.10">
    <property type="entry name" value="Spore Coat Polysaccharide Biosynthesis Protein SpsA, Chain A"/>
    <property type="match status" value="1"/>
</dbReference>
<dbReference type="Proteomes" id="UP000034293">
    <property type="component" value="Unassembled WGS sequence"/>
</dbReference>
<proteinExistence type="predicted"/>
<comment type="caution">
    <text evidence="2">The sequence shown here is derived from an EMBL/GenBank/DDBJ whole genome shotgun (WGS) entry which is preliminary data.</text>
</comment>
<feature type="domain" description="Glycosyltransferase 2-like" evidence="1">
    <location>
        <begin position="6"/>
        <end position="181"/>
    </location>
</feature>
<dbReference type="InterPro" id="IPR001173">
    <property type="entry name" value="Glyco_trans_2-like"/>
</dbReference>
<name>A0A0G0SG15_9BACT</name>
<evidence type="ECO:0000313" key="3">
    <source>
        <dbReference type="Proteomes" id="UP000034293"/>
    </source>
</evidence>
<evidence type="ECO:0000259" key="1">
    <source>
        <dbReference type="Pfam" id="PF00535"/>
    </source>
</evidence>
<dbReference type="PANTHER" id="PTHR43630:SF2">
    <property type="entry name" value="GLYCOSYLTRANSFERASE"/>
    <property type="match status" value="1"/>
</dbReference>
<accession>A0A0G0SG15</accession>
<sequence>MNDTLIFVPVKLENTHIIKRLLDSLETNKYFDNKDYGVVVVDDGCSTSDVKKLCSEYPVTYLRTDGVGKMAALNYALKNTSSKYVAFVDQDNIILSPDWLKTLKSNFTSDKVGYVSGKVKLFNIESDVQTRWEKKGALNKGDRKLILGKDFFNKFRLRGVPVNLCTAGSNHVMPRKVLEKIGFHDERFGPGAFVDGAGGDLDITYKVLRNGFTAIYDPTAVNAHEHPKTFSSLKNKMFSYGISDTAIHLKFLFEFGDIRSFFQIFYRIGQNTLRFMRSFTGSYPLPPNVSFASILGNFAGIVKYFQLRLVSSTLKNNTH</sequence>
<dbReference type="PANTHER" id="PTHR43630">
    <property type="entry name" value="POLY-BETA-1,6-N-ACETYL-D-GLUCOSAMINE SYNTHASE"/>
    <property type="match status" value="1"/>
</dbReference>
<evidence type="ECO:0000313" key="2">
    <source>
        <dbReference type="EMBL" id="KKR63724.1"/>
    </source>
</evidence>
<dbReference type="Pfam" id="PF00535">
    <property type="entry name" value="Glycos_transf_2"/>
    <property type="match status" value="1"/>
</dbReference>
<reference evidence="2 3" key="1">
    <citation type="journal article" date="2015" name="Nature">
        <title>rRNA introns, odd ribosomes, and small enigmatic genomes across a large radiation of phyla.</title>
        <authorList>
            <person name="Brown C.T."/>
            <person name="Hug L.A."/>
            <person name="Thomas B.C."/>
            <person name="Sharon I."/>
            <person name="Castelle C.J."/>
            <person name="Singh A."/>
            <person name="Wilkins M.J."/>
            <person name="Williams K.H."/>
            <person name="Banfield J.F."/>
        </authorList>
    </citation>
    <scope>NUCLEOTIDE SEQUENCE [LARGE SCALE GENOMIC DNA]</scope>
</reference>
<protein>
    <recommendedName>
        <fullName evidence="1">Glycosyltransferase 2-like domain-containing protein</fullName>
    </recommendedName>
</protein>